<dbReference type="Proteomes" id="UP001354989">
    <property type="component" value="Chromosome"/>
</dbReference>
<protein>
    <submittedName>
        <fullName evidence="2">MOSC domain-containing protein</fullName>
    </submittedName>
</protein>
<keyword evidence="3" id="KW-1185">Reference proteome</keyword>
<gene>
    <name evidence="2" type="ORF">PEPS_19730</name>
</gene>
<evidence type="ECO:0000313" key="3">
    <source>
        <dbReference type="Proteomes" id="UP001354989"/>
    </source>
</evidence>
<dbReference type="RefSeq" id="WP_338396951.1">
    <property type="nucleotide sequence ID" value="NZ_AP025292.1"/>
</dbReference>
<dbReference type="EMBL" id="AP025292">
    <property type="protein sequence ID" value="BDC99692.1"/>
    <property type="molecule type" value="Genomic_DNA"/>
</dbReference>
<dbReference type="Pfam" id="PF03476">
    <property type="entry name" value="MOSC_N"/>
    <property type="match status" value="1"/>
</dbReference>
<dbReference type="SUPFAM" id="SSF141673">
    <property type="entry name" value="MOSC N-terminal domain-like"/>
    <property type="match status" value="1"/>
</dbReference>
<dbReference type="InterPro" id="IPR005303">
    <property type="entry name" value="MOCOS_middle"/>
</dbReference>
<dbReference type="InterPro" id="IPR005302">
    <property type="entry name" value="MoCF_Sase_C"/>
</dbReference>
<feature type="domain" description="MOSC" evidence="1">
    <location>
        <begin position="124"/>
        <end position="266"/>
    </location>
</feature>
<dbReference type="PROSITE" id="PS51340">
    <property type="entry name" value="MOSC"/>
    <property type="match status" value="1"/>
</dbReference>
<sequence length="277" mass="31171">MPITVSSIYVYPIKSLGAISLNKVQVEEEGLQYDRRWMLVDENGRFMTQRTLSVMAQLLPEISSQGLKVTHRIGGDALHVPYEAEGPMRTVKIWDDELEAQEVNEACNAWFSEKLNKPCALVQLPNNRQRMASKKYTEDDEVAVSFADGFPILIANEASLEDLAQKSGMALEMERFRPNIVVSGAQAWEENTWKELQINQLTLMGAKPCGRCKVTTLNPKTGEKTGNEPLKTLMKLRNWKDNGIFGENCYSLDDGEIKLGYLLTVVEKKENPVKTIG</sequence>
<evidence type="ECO:0000259" key="1">
    <source>
        <dbReference type="PROSITE" id="PS51340"/>
    </source>
</evidence>
<dbReference type="PANTHER" id="PTHR14237:SF19">
    <property type="entry name" value="MITOCHONDRIAL AMIDOXIME REDUCING COMPONENT 1"/>
    <property type="match status" value="1"/>
</dbReference>
<organism evidence="2 3">
    <name type="scientific">Persicobacter psychrovividus</name>
    <dbReference type="NCBI Taxonomy" id="387638"/>
    <lineage>
        <taxon>Bacteria</taxon>
        <taxon>Pseudomonadati</taxon>
        <taxon>Bacteroidota</taxon>
        <taxon>Cytophagia</taxon>
        <taxon>Cytophagales</taxon>
        <taxon>Persicobacteraceae</taxon>
        <taxon>Persicobacter</taxon>
    </lineage>
</organism>
<proteinExistence type="predicted"/>
<dbReference type="InterPro" id="IPR011037">
    <property type="entry name" value="Pyrv_Knase-like_insert_dom_sf"/>
</dbReference>
<evidence type="ECO:0000313" key="2">
    <source>
        <dbReference type="EMBL" id="BDC99692.1"/>
    </source>
</evidence>
<name>A0ABN6L8Z5_9BACT</name>
<dbReference type="SUPFAM" id="SSF50800">
    <property type="entry name" value="PK beta-barrel domain-like"/>
    <property type="match status" value="1"/>
</dbReference>
<dbReference type="PANTHER" id="PTHR14237">
    <property type="entry name" value="MOLYBDOPTERIN COFACTOR SULFURASE MOSC"/>
    <property type="match status" value="1"/>
</dbReference>
<reference evidence="2 3" key="1">
    <citation type="submission" date="2021-12" db="EMBL/GenBank/DDBJ databases">
        <title>Genome sequencing of bacteria with rrn-lacking chromosome and rrn-plasmid.</title>
        <authorList>
            <person name="Anda M."/>
            <person name="Iwasaki W."/>
        </authorList>
    </citation>
    <scope>NUCLEOTIDE SEQUENCE [LARGE SCALE GENOMIC DNA]</scope>
    <source>
        <strain evidence="2 3">NBRC 101262</strain>
    </source>
</reference>
<dbReference type="Pfam" id="PF03473">
    <property type="entry name" value="MOSC"/>
    <property type="match status" value="1"/>
</dbReference>
<accession>A0ABN6L8Z5</accession>